<feature type="transmembrane region" description="Helical" evidence="7">
    <location>
        <begin position="165"/>
        <end position="189"/>
    </location>
</feature>
<sequence>MSSLDHLDSRTPLHRATPDPKNSDTMLRIINIVTASLCSIVVCFCAGLKLYARYRLRPFCLDDFSKYGGGIHKWDVPTEDIMPFLQCVYAMMVVYGPCAVSIKASILLFVTRIFKPLERMVLVINIFLVMMFCYYFILLFIKAFICRPIEHFWNPNVDGTCFNLRSLILADAAISVVSDIAILLIPFLMTGFLQLPLKRRLRVGAILGAGGIACICSVIRLADIVKNGQSHDITYVFAKINLWGLAEVTIGVICASLPVLPALLRRKGTNSSGRTPYAFGSSSDRIEMQRSRRGMPTTKSRKPLPGNASDENVLITDRNYCAGNVETSIHGNDSGVFPCSSVEDQGIMKIVEIKQTMSHDLTAPEASHSQSGTLDGRIAEIP</sequence>
<dbReference type="GO" id="GO:0016020">
    <property type="term" value="C:membrane"/>
    <property type="evidence" value="ECO:0007669"/>
    <property type="project" value="UniProtKB-SubCell"/>
</dbReference>
<protein>
    <submittedName>
        <fullName evidence="9">Integral membrane protein</fullName>
    </submittedName>
</protein>
<organism evidence="9 10">
    <name type="scientific">Chaetomium strumarium</name>
    <dbReference type="NCBI Taxonomy" id="1170767"/>
    <lineage>
        <taxon>Eukaryota</taxon>
        <taxon>Fungi</taxon>
        <taxon>Dikarya</taxon>
        <taxon>Ascomycota</taxon>
        <taxon>Pezizomycotina</taxon>
        <taxon>Sordariomycetes</taxon>
        <taxon>Sordariomycetidae</taxon>
        <taxon>Sordariales</taxon>
        <taxon>Chaetomiaceae</taxon>
        <taxon>Chaetomium</taxon>
    </lineage>
</organism>
<evidence type="ECO:0000313" key="10">
    <source>
        <dbReference type="Proteomes" id="UP001273166"/>
    </source>
</evidence>
<feature type="transmembrane region" description="Helical" evidence="7">
    <location>
        <begin position="29"/>
        <end position="52"/>
    </location>
</feature>
<dbReference type="AlphaFoldDB" id="A0AAJ0GPH1"/>
<keyword evidence="3 7" id="KW-1133">Transmembrane helix</keyword>
<keyword evidence="10" id="KW-1185">Reference proteome</keyword>
<feature type="transmembrane region" description="Helical" evidence="7">
    <location>
        <begin position="201"/>
        <end position="222"/>
    </location>
</feature>
<accession>A0AAJ0GPH1</accession>
<feature type="region of interest" description="Disordered" evidence="6">
    <location>
        <begin position="270"/>
        <end position="311"/>
    </location>
</feature>
<evidence type="ECO:0000313" key="9">
    <source>
        <dbReference type="EMBL" id="KAK3303748.1"/>
    </source>
</evidence>
<evidence type="ECO:0000256" key="4">
    <source>
        <dbReference type="ARBA" id="ARBA00023136"/>
    </source>
</evidence>
<name>A0AAJ0GPH1_9PEZI</name>
<dbReference type="InterPro" id="IPR049326">
    <property type="entry name" value="Rhodopsin_dom_fungi"/>
</dbReference>
<evidence type="ECO:0000256" key="6">
    <source>
        <dbReference type="SAM" id="MobiDB-lite"/>
    </source>
</evidence>
<gene>
    <name evidence="9" type="ORF">B0T15DRAFT_577025</name>
</gene>
<keyword evidence="4 7" id="KW-0472">Membrane</keyword>
<dbReference type="Pfam" id="PF20684">
    <property type="entry name" value="Fung_rhodopsin"/>
    <property type="match status" value="1"/>
</dbReference>
<dbReference type="Proteomes" id="UP001273166">
    <property type="component" value="Unassembled WGS sequence"/>
</dbReference>
<reference evidence="9" key="2">
    <citation type="submission" date="2023-06" db="EMBL/GenBank/DDBJ databases">
        <authorList>
            <consortium name="Lawrence Berkeley National Laboratory"/>
            <person name="Mondo S.J."/>
            <person name="Hensen N."/>
            <person name="Bonometti L."/>
            <person name="Westerberg I."/>
            <person name="Brannstrom I.O."/>
            <person name="Guillou S."/>
            <person name="Cros-Aarteil S."/>
            <person name="Calhoun S."/>
            <person name="Haridas S."/>
            <person name="Kuo A."/>
            <person name="Pangilinan J."/>
            <person name="Riley R."/>
            <person name="Labutti K."/>
            <person name="Andreopoulos B."/>
            <person name="Lipzen A."/>
            <person name="Chen C."/>
            <person name="Yanf M."/>
            <person name="Daum C."/>
            <person name="Ng V."/>
            <person name="Clum A."/>
            <person name="Steindorff A."/>
            <person name="Ohm R."/>
            <person name="Martin F."/>
            <person name="Silar P."/>
            <person name="Natvig D."/>
            <person name="Lalanne C."/>
            <person name="Gautier V."/>
            <person name="Ament-Velasquez S.L."/>
            <person name="Kruys A."/>
            <person name="Hutchinson M.I."/>
            <person name="Powell A.J."/>
            <person name="Barry K."/>
            <person name="Miller A.N."/>
            <person name="Grigoriev I.V."/>
            <person name="Debuchy R."/>
            <person name="Gladieux P."/>
            <person name="Thoren M.H."/>
            <person name="Johannesson H."/>
        </authorList>
    </citation>
    <scope>NUCLEOTIDE SEQUENCE</scope>
    <source>
        <strain evidence="9">CBS 333.67</strain>
    </source>
</reference>
<evidence type="ECO:0000256" key="2">
    <source>
        <dbReference type="ARBA" id="ARBA00022692"/>
    </source>
</evidence>
<evidence type="ECO:0000256" key="3">
    <source>
        <dbReference type="ARBA" id="ARBA00022989"/>
    </source>
</evidence>
<dbReference type="InterPro" id="IPR052337">
    <property type="entry name" value="SAT4-like"/>
</dbReference>
<comment type="subcellular location">
    <subcellularLocation>
        <location evidence="1">Membrane</location>
        <topology evidence="1">Multi-pass membrane protein</topology>
    </subcellularLocation>
</comment>
<dbReference type="RefSeq" id="XP_062719528.1">
    <property type="nucleotide sequence ID" value="XM_062871048.1"/>
</dbReference>
<reference evidence="9" key="1">
    <citation type="journal article" date="2023" name="Mol. Phylogenet. Evol.">
        <title>Genome-scale phylogeny and comparative genomics of the fungal order Sordariales.</title>
        <authorList>
            <person name="Hensen N."/>
            <person name="Bonometti L."/>
            <person name="Westerberg I."/>
            <person name="Brannstrom I.O."/>
            <person name="Guillou S."/>
            <person name="Cros-Aarteil S."/>
            <person name="Calhoun S."/>
            <person name="Haridas S."/>
            <person name="Kuo A."/>
            <person name="Mondo S."/>
            <person name="Pangilinan J."/>
            <person name="Riley R."/>
            <person name="LaButti K."/>
            <person name="Andreopoulos B."/>
            <person name="Lipzen A."/>
            <person name="Chen C."/>
            <person name="Yan M."/>
            <person name="Daum C."/>
            <person name="Ng V."/>
            <person name="Clum A."/>
            <person name="Steindorff A."/>
            <person name="Ohm R.A."/>
            <person name="Martin F."/>
            <person name="Silar P."/>
            <person name="Natvig D.O."/>
            <person name="Lalanne C."/>
            <person name="Gautier V."/>
            <person name="Ament-Velasquez S.L."/>
            <person name="Kruys A."/>
            <person name="Hutchinson M.I."/>
            <person name="Powell A.J."/>
            <person name="Barry K."/>
            <person name="Miller A.N."/>
            <person name="Grigoriev I.V."/>
            <person name="Debuchy R."/>
            <person name="Gladieux P."/>
            <person name="Hiltunen Thoren M."/>
            <person name="Johannesson H."/>
        </authorList>
    </citation>
    <scope>NUCLEOTIDE SEQUENCE</scope>
    <source>
        <strain evidence="9">CBS 333.67</strain>
    </source>
</reference>
<proteinExistence type="inferred from homology"/>
<evidence type="ECO:0000256" key="5">
    <source>
        <dbReference type="ARBA" id="ARBA00038359"/>
    </source>
</evidence>
<dbReference type="EMBL" id="JAUDZG010000006">
    <property type="protein sequence ID" value="KAK3303748.1"/>
    <property type="molecule type" value="Genomic_DNA"/>
</dbReference>
<keyword evidence="2 7" id="KW-0812">Transmembrane</keyword>
<feature type="region of interest" description="Disordered" evidence="6">
    <location>
        <begin position="360"/>
        <end position="382"/>
    </location>
</feature>
<evidence type="ECO:0000259" key="8">
    <source>
        <dbReference type="Pfam" id="PF20684"/>
    </source>
</evidence>
<feature type="region of interest" description="Disordered" evidence="6">
    <location>
        <begin position="1"/>
        <end position="20"/>
    </location>
</feature>
<feature type="transmembrane region" description="Helical" evidence="7">
    <location>
        <begin position="122"/>
        <end position="145"/>
    </location>
</feature>
<feature type="domain" description="Rhodopsin" evidence="8">
    <location>
        <begin position="64"/>
        <end position="266"/>
    </location>
</feature>
<feature type="transmembrane region" description="Helical" evidence="7">
    <location>
        <begin position="88"/>
        <end position="110"/>
    </location>
</feature>
<evidence type="ECO:0000256" key="1">
    <source>
        <dbReference type="ARBA" id="ARBA00004141"/>
    </source>
</evidence>
<dbReference type="GeneID" id="87889877"/>
<comment type="caution">
    <text evidence="9">The sequence shown here is derived from an EMBL/GenBank/DDBJ whole genome shotgun (WGS) entry which is preliminary data.</text>
</comment>
<evidence type="ECO:0000256" key="7">
    <source>
        <dbReference type="SAM" id="Phobius"/>
    </source>
</evidence>
<dbReference type="PANTHER" id="PTHR33048:SF108">
    <property type="entry name" value="INTEGRAL MEMBRANE PROTEIN"/>
    <property type="match status" value="1"/>
</dbReference>
<comment type="similarity">
    <text evidence="5">Belongs to the SAT4 family.</text>
</comment>
<feature type="transmembrane region" description="Helical" evidence="7">
    <location>
        <begin position="242"/>
        <end position="264"/>
    </location>
</feature>
<dbReference type="PANTHER" id="PTHR33048">
    <property type="entry name" value="PTH11-LIKE INTEGRAL MEMBRANE PROTEIN (AFU_ORTHOLOGUE AFUA_5G11245)"/>
    <property type="match status" value="1"/>
</dbReference>